<dbReference type="eggNOG" id="COG3637">
    <property type="taxonomic scope" value="Bacteria"/>
</dbReference>
<dbReference type="EMBL" id="CP002345">
    <property type="protein sequence ID" value="ADQ80765.1"/>
    <property type="molecule type" value="Genomic_DNA"/>
</dbReference>
<dbReference type="RefSeq" id="WP_013446134.1">
    <property type="nucleotide sequence ID" value="NC_014734.1"/>
</dbReference>
<dbReference type="InterPro" id="IPR025665">
    <property type="entry name" value="Beta-barrel_OMP_2"/>
</dbReference>
<evidence type="ECO:0000313" key="3">
    <source>
        <dbReference type="Proteomes" id="UP000008718"/>
    </source>
</evidence>
<gene>
    <name evidence="2" type="ordered locus">Palpr_2633</name>
</gene>
<dbReference type="KEGG" id="ppn:Palpr_2633"/>
<dbReference type="HOGENOM" id="CLU_082049_4_2_10"/>
<reference key="1">
    <citation type="submission" date="2010-11" db="EMBL/GenBank/DDBJ databases">
        <title>The complete genome of Paludibacter propionicigenes DSM 17365.</title>
        <authorList>
            <consortium name="US DOE Joint Genome Institute (JGI-PGF)"/>
            <person name="Lucas S."/>
            <person name="Copeland A."/>
            <person name="Lapidus A."/>
            <person name="Bruce D."/>
            <person name="Goodwin L."/>
            <person name="Pitluck S."/>
            <person name="Kyrpides N."/>
            <person name="Mavromatis K."/>
            <person name="Ivanova N."/>
            <person name="Munk A.C."/>
            <person name="Brettin T."/>
            <person name="Detter J.C."/>
            <person name="Han C."/>
            <person name="Tapia R."/>
            <person name="Land M."/>
            <person name="Hauser L."/>
            <person name="Markowitz V."/>
            <person name="Cheng J.-F."/>
            <person name="Hugenholtz P."/>
            <person name="Woyke T."/>
            <person name="Wu D."/>
            <person name="Gronow S."/>
            <person name="Wellnitz S."/>
            <person name="Brambilla E."/>
            <person name="Klenk H.-P."/>
            <person name="Eisen J.A."/>
        </authorList>
    </citation>
    <scope>NUCLEOTIDE SEQUENCE</scope>
    <source>
        <strain>WB4</strain>
    </source>
</reference>
<evidence type="ECO:0000313" key="2">
    <source>
        <dbReference type="EMBL" id="ADQ80765.1"/>
    </source>
</evidence>
<evidence type="ECO:0000259" key="1">
    <source>
        <dbReference type="Pfam" id="PF13568"/>
    </source>
</evidence>
<protein>
    <recommendedName>
        <fullName evidence="1">Outer membrane protein beta-barrel domain-containing protein</fullName>
    </recommendedName>
</protein>
<organism evidence="2 3">
    <name type="scientific">Paludibacter propionicigenes (strain DSM 17365 / JCM 13257 / WB4)</name>
    <dbReference type="NCBI Taxonomy" id="694427"/>
    <lineage>
        <taxon>Bacteria</taxon>
        <taxon>Pseudomonadati</taxon>
        <taxon>Bacteroidota</taxon>
        <taxon>Bacteroidia</taxon>
        <taxon>Bacteroidales</taxon>
        <taxon>Paludibacteraceae</taxon>
        <taxon>Paludibacter</taxon>
    </lineage>
</organism>
<dbReference type="AlphaFoldDB" id="E4T7S1"/>
<accession>E4T7S1</accession>
<feature type="domain" description="Outer membrane protein beta-barrel" evidence="1">
    <location>
        <begin position="26"/>
        <end position="182"/>
    </location>
</feature>
<keyword evidence="3" id="KW-1185">Reference proteome</keyword>
<dbReference type="OrthoDB" id="1429208at2"/>
<proteinExistence type="predicted"/>
<dbReference type="Proteomes" id="UP000008718">
    <property type="component" value="Chromosome"/>
</dbReference>
<reference evidence="2 3" key="2">
    <citation type="journal article" date="2011" name="Stand. Genomic Sci.">
        <title>Complete genome sequence of Paludibacter propionicigenes type strain (WB4).</title>
        <authorList>
            <person name="Gronow S."/>
            <person name="Munk C."/>
            <person name="Lapidus A."/>
            <person name="Nolan M."/>
            <person name="Lucas S."/>
            <person name="Hammon N."/>
            <person name="Deshpande S."/>
            <person name="Cheng J.F."/>
            <person name="Tapia R."/>
            <person name="Han C."/>
            <person name="Goodwin L."/>
            <person name="Pitluck S."/>
            <person name="Liolios K."/>
            <person name="Ivanova N."/>
            <person name="Mavromatis K."/>
            <person name="Mikhailova N."/>
            <person name="Pati A."/>
            <person name="Chen A."/>
            <person name="Palaniappan K."/>
            <person name="Land M."/>
            <person name="Hauser L."/>
            <person name="Chang Y.J."/>
            <person name="Jeffries C.D."/>
            <person name="Brambilla E."/>
            <person name="Rohde M."/>
            <person name="Goker M."/>
            <person name="Detter J.C."/>
            <person name="Woyke T."/>
            <person name="Bristow J."/>
            <person name="Eisen J.A."/>
            <person name="Markowitz V."/>
            <person name="Hugenholtz P."/>
            <person name="Kyrpides N.C."/>
            <person name="Klenk H.P."/>
        </authorList>
    </citation>
    <scope>NUCLEOTIDE SEQUENCE [LARGE SCALE GENOMIC DNA]</scope>
    <source>
        <strain evidence="3">DSM 17365 / JCM 13257 / WB4</strain>
    </source>
</reference>
<dbReference type="STRING" id="694427.Palpr_2633"/>
<name>E4T7S1_PALPW</name>
<dbReference type="Pfam" id="PF13568">
    <property type="entry name" value="OMP_b-brl_2"/>
    <property type="match status" value="1"/>
</dbReference>
<sequence length="213" mass="22840">MKKVILLVGLLFASGEFFPCSGHAPNPAEIGITGAVNLSSLYTTGALKSDIIPGYFAGLFAKIPVSTIFAFRPELLLSSKGSTITYNNLQADGSVNFNLTYVEIPLLCVINIGKQLNIQAGPYVACLIDSKVTNKANVNLFDFEQNMNKDNFNRIDAGISVGTGVDINTITMGMRYNLGLTRIGKTRTSPAGNYTIPNSLNGVISFYLSISVL</sequence>